<dbReference type="Proteomes" id="UP000256869">
    <property type="component" value="Unassembled WGS sequence"/>
</dbReference>
<sequence>MRITFLGTGDSMGTPRVYCDCSICMEARTTGVNRRFRSSLWIEEEGQRPLLLDCGPDWLAQMEGNGTKKVSQALITHAHFDHIGGMTEWADACRWTNEKGVAYAPREVLNEIRQRFPWIERHIEMAENDNGMTYGKWRITPWRVNHGKNGYSYAYRFSNEENGVNWVYCSDAINLTERQKAPLADLALLVLGTSFAEEPYPMDTRSVYDMREGLLLSEEWNPQSVVFTHLSHDIDVTHDYRLPENVKLARTGLSMNF</sequence>
<feature type="domain" description="Metallo-beta-lactamase" evidence="4">
    <location>
        <begin position="36"/>
        <end position="229"/>
    </location>
</feature>
<dbReference type="OrthoDB" id="9800940at2"/>
<name>A0A3D9IF23_9BACL</name>
<dbReference type="CDD" id="cd16279">
    <property type="entry name" value="metallo-hydrolase-like_MBL-fold"/>
    <property type="match status" value="1"/>
</dbReference>
<dbReference type="AlphaFoldDB" id="A0A3D9IF23"/>
<dbReference type="InterPro" id="IPR001279">
    <property type="entry name" value="Metallo-B-lactamas"/>
</dbReference>
<proteinExistence type="predicted"/>
<reference evidence="5 6" key="1">
    <citation type="submission" date="2018-07" db="EMBL/GenBank/DDBJ databases">
        <title>Genomic Encyclopedia of Type Strains, Phase III (KMG-III): the genomes of soil and plant-associated and newly described type strains.</title>
        <authorList>
            <person name="Whitman W."/>
        </authorList>
    </citation>
    <scope>NUCLEOTIDE SEQUENCE [LARGE SCALE GENOMIC DNA]</scope>
    <source>
        <strain evidence="5 6">CECT 8236</strain>
    </source>
</reference>
<dbReference type="PANTHER" id="PTHR42663:SF6">
    <property type="entry name" value="HYDROLASE C777.06C-RELATED"/>
    <property type="match status" value="1"/>
</dbReference>
<comment type="catalytic activity">
    <reaction evidence="1">
        <text>3',5'-cyclic CMP + H2O = CMP + H(+)</text>
        <dbReference type="Rhea" id="RHEA:72675"/>
        <dbReference type="ChEBI" id="CHEBI:15377"/>
        <dbReference type="ChEBI" id="CHEBI:15378"/>
        <dbReference type="ChEBI" id="CHEBI:58003"/>
        <dbReference type="ChEBI" id="CHEBI:60377"/>
    </reaction>
    <physiologicalReaction direction="left-to-right" evidence="1">
        <dbReference type="Rhea" id="RHEA:72676"/>
    </physiologicalReaction>
</comment>
<dbReference type="SMART" id="SM00849">
    <property type="entry name" value="Lactamase_B"/>
    <property type="match status" value="1"/>
</dbReference>
<dbReference type="InterPro" id="IPR036866">
    <property type="entry name" value="RibonucZ/Hydroxyglut_hydro"/>
</dbReference>
<comment type="catalytic activity">
    <reaction evidence="3">
        <text>3',5'-cyclic UMP + H2O = UMP + H(+)</text>
        <dbReference type="Rhea" id="RHEA:70575"/>
        <dbReference type="ChEBI" id="CHEBI:15377"/>
        <dbReference type="ChEBI" id="CHEBI:15378"/>
        <dbReference type="ChEBI" id="CHEBI:57865"/>
        <dbReference type="ChEBI" id="CHEBI:184387"/>
    </reaction>
    <physiologicalReaction direction="left-to-right" evidence="3">
        <dbReference type="Rhea" id="RHEA:70576"/>
    </physiologicalReaction>
</comment>
<dbReference type="RefSeq" id="WP_115993003.1">
    <property type="nucleotide sequence ID" value="NZ_QRDY01000006.1"/>
</dbReference>
<accession>A0A3D9IF23</accession>
<protein>
    <submittedName>
        <fullName evidence="5">Phosphoribosyl 1,2-cyclic phosphate phosphodiesterase</fullName>
    </submittedName>
</protein>
<keyword evidence="6" id="KW-1185">Reference proteome</keyword>
<evidence type="ECO:0000313" key="5">
    <source>
        <dbReference type="EMBL" id="RED60285.1"/>
    </source>
</evidence>
<comment type="function">
    <text evidence="2">Counteracts the endogenous Pycsar antiviral defense system. Phosphodiesterase that enables metal-dependent hydrolysis of host cyclic nucleotide Pycsar defense signals such as cCMP and cUMP.</text>
</comment>
<evidence type="ECO:0000313" key="6">
    <source>
        <dbReference type="Proteomes" id="UP000256869"/>
    </source>
</evidence>
<dbReference type="Gene3D" id="3.60.15.10">
    <property type="entry name" value="Ribonuclease Z/Hydroxyacylglutathione hydrolase-like"/>
    <property type="match status" value="1"/>
</dbReference>
<evidence type="ECO:0000259" key="4">
    <source>
        <dbReference type="SMART" id="SM00849"/>
    </source>
</evidence>
<evidence type="ECO:0000256" key="1">
    <source>
        <dbReference type="ARBA" id="ARBA00034221"/>
    </source>
</evidence>
<dbReference type="PANTHER" id="PTHR42663">
    <property type="entry name" value="HYDROLASE C777.06C-RELATED-RELATED"/>
    <property type="match status" value="1"/>
</dbReference>
<organism evidence="5 6">
    <name type="scientific">Cohnella lupini</name>
    <dbReference type="NCBI Taxonomy" id="1294267"/>
    <lineage>
        <taxon>Bacteria</taxon>
        <taxon>Bacillati</taxon>
        <taxon>Bacillota</taxon>
        <taxon>Bacilli</taxon>
        <taxon>Bacillales</taxon>
        <taxon>Paenibacillaceae</taxon>
        <taxon>Cohnella</taxon>
    </lineage>
</organism>
<evidence type="ECO:0000256" key="2">
    <source>
        <dbReference type="ARBA" id="ARBA00034301"/>
    </source>
</evidence>
<dbReference type="SUPFAM" id="SSF56281">
    <property type="entry name" value="Metallo-hydrolase/oxidoreductase"/>
    <property type="match status" value="1"/>
</dbReference>
<gene>
    <name evidence="5" type="ORF">DFP95_10674</name>
</gene>
<evidence type="ECO:0000256" key="3">
    <source>
        <dbReference type="ARBA" id="ARBA00048505"/>
    </source>
</evidence>
<dbReference type="EMBL" id="QRDY01000006">
    <property type="protein sequence ID" value="RED60285.1"/>
    <property type="molecule type" value="Genomic_DNA"/>
</dbReference>
<comment type="caution">
    <text evidence="5">The sequence shown here is derived from an EMBL/GenBank/DDBJ whole genome shotgun (WGS) entry which is preliminary data.</text>
</comment>
<dbReference type="Pfam" id="PF12706">
    <property type="entry name" value="Lactamase_B_2"/>
    <property type="match status" value="1"/>
</dbReference>